<dbReference type="EMBL" id="QLNQ01000028">
    <property type="protein sequence ID" value="RCK57400.1"/>
    <property type="molecule type" value="Genomic_DNA"/>
</dbReference>
<dbReference type="AlphaFoldDB" id="A0A367XVY1"/>
<evidence type="ECO:0000256" key="5">
    <source>
        <dbReference type="ARBA" id="ARBA00022927"/>
    </source>
</evidence>
<dbReference type="GO" id="GO:0072666">
    <property type="term" value="P:establishment of protein localization to vacuole"/>
    <property type="evidence" value="ECO:0007669"/>
    <property type="project" value="UniProtKB-ARBA"/>
</dbReference>
<gene>
    <name evidence="8" type="ORF">Cantr_06619</name>
</gene>
<dbReference type="STRING" id="5486.A0A367XVY1"/>
<dbReference type="PROSITE" id="PS51314">
    <property type="entry name" value="VPS37_C"/>
    <property type="match status" value="1"/>
</dbReference>
<dbReference type="GO" id="GO:0043162">
    <property type="term" value="P:ubiquitin-dependent protein catabolic process via the multivesicular body sorting pathway"/>
    <property type="evidence" value="ECO:0007669"/>
    <property type="project" value="UniProtKB-ARBA"/>
</dbReference>
<proteinExistence type="inferred from homology"/>
<evidence type="ECO:0000259" key="7">
    <source>
        <dbReference type="PROSITE" id="PS51314"/>
    </source>
</evidence>
<dbReference type="Pfam" id="PF07200">
    <property type="entry name" value="Mod_r"/>
    <property type="match status" value="1"/>
</dbReference>
<evidence type="ECO:0000256" key="6">
    <source>
        <dbReference type="PROSITE-ProRule" id="PRU00646"/>
    </source>
</evidence>
<comment type="similarity">
    <text evidence="2">Belongs to the VPS37 family.</text>
</comment>
<accession>A0A367XVY1</accession>
<dbReference type="SUPFAM" id="SSF140111">
    <property type="entry name" value="Endosomal sorting complex assembly domain"/>
    <property type="match status" value="1"/>
</dbReference>
<evidence type="ECO:0000256" key="1">
    <source>
        <dbReference type="ARBA" id="ARBA00004177"/>
    </source>
</evidence>
<sequence length="204" mass="23994">MTDIHLDQARKTIPPPITQLTLDELKAFPLPRAVESLPTPYLEELTNHHDLLQGYIKQLEAYHAKQQEIIGHLSSLDDILENTIYKQLIKDYEGVIEKINQQIKSINIIYQEFINLETYQYQLLSSNYNQDNLRAKFKKLIEENNQESVEIVKSFGNDKGAYGSETSDESLNDMIEQFKDSRKLYHFRKEKLNRWEEERVSGFL</sequence>
<evidence type="ECO:0000256" key="4">
    <source>
        <dbReference type="ARBA" id="ARBA00022753"/>
    </source>
</evidence>
<evidence type="ECO:0000313" key="9">
    <source>
        <dbReference type="Proteomes" id="UP000253472"/>
    </source>
</evidence>
<evidence type="ECO:0000256" key="2">
    <source>
        <dbReference type="ARBA" id="ARBA00007617"/>
    </source>
</evidence>
<dbReference type="Gene3D" id="1.10.287.660">
    <property type="entry name" value="Helix hairpin bin"/>
    <property type="match status" value="1"/>
</dbReference>
<protein>
    <recommendedName>
        <fullName evidence="7">VPS37 C-terminal domain-containing protein</fullName>
    </recommendedName>
</protein>
<keyword evidence="5 6" id="KW-0653">Protein transport</keyword>
<dbReference type="InterPro" id="IPR009851">
    <property type="entry name" value="Mod_r"/>
</dbReference>
<comment type="caution">
    <text evidence="8">The sequence shown here is derived from an EMBL/GenBank/DDBJ whole genome shotgun (WGS) entry which is preliminary data.</text>
</comment>
<dbReference type="GO" id="GO:0006886">
    <property type="term" value="P:intracellular protein transport"/>
    <property type="evidence" value="ECO:0007669"/>
    <property type="project" value="UniProtKB-ARBA"/>
</dbReference>
<name>A0A367XVY1_9ASCO</name>
<organism evidence="8 9">
    <name type="scientific">Candida viswanathii</name>
    <dbReference type="NCBI Taxonomy" id="5486"/>
    <lineage>
        <taxon>Eukaryota</taxon>
        <taxon>Fungi</taxon>
        <taxon>Dikarya</taxon>
        <taxon>Ascomycota</taxon>
        <taxon>Saccharomycotina</taxon>
        <taxon>Pichiomycetes</taxon>
        <taxon>Debaryomycetaceae</taxon>
        <taxon>Candida/Lodderomyces clade</taxon>
        <taxon>Candida</taxon>
    </lineage>
</organism>
<keyword evidence="3 6" id="KW-0813">Transport</keyword>
<reference evidence="8 9" key="1">
    <citation type="submission" date="2018-06" db="EMBL/GenBank/DDBJ databases">
        <title>Whole genome sequencing of Candida tropicalis (genome annotated by CSBL at Korea University).</title>
        <authorList>
            <person name="Ahn J."/>
        </authorList>
    </citation>
    <scope>NUCLEOTIDE SEQUENCE [LARGE SCALE GENOMIC DNA]</scope>
    <source>
        <strain evidence="8 9">ATCC 20962</strain>
    </source>
</reference>
<dbReference type="GO" id="GO:0000813">
    <property type="term" value="C:ESCRT I complex"/>
    <property type="evidence" value="ECO:0007669"/>
    <property type="project" value="UniProtKB-ARBA"/>
</dbReference>
<comment type="subcellular location">
    <subcellularLocation>
        <location evidence="1">Endosome</location>
    </subcellularLocation>
</comment>
<feature type="domain" description="VPS37 C-terminal" evidence="7">
    <location>
        <begin position="111"/>
        <end position="204"/>
    </location>
</feature>
<evidence type="ECO:0000256" key="3">
    <source>
        <dbReference type="ARBA" id="ARBA00022448"/>
    </source>
</evidence>
<dbReference type="OrthoDB" id="10260857at2759"/>
<keyword evidence="4" id="KW-0967">Endosome</keyword>
<dbReference type="InterPro" id="IPR029012">
    <property type="entry name" value="Helix_hairpin_bin_sf"/>
</dbReference>
<evidence type="ECO:0000313" key="8">
    <source>
        <dbReference type="EMBL" id="RCK57400.1"/>
    </source>
</evidence>
<dbReference type="InterPro" id="IPR037202">
    <property type="entry name" value="ESCRT_assembly_dom"/>
</dbReference>
<keyword evidence="9" id="KW-1185">Reference proteome</keyword>
<dbReference type="Proteomes" id="UP000253472">
    <property type="component" value="Unassembled WGS sequence"/>
</dbReference>